<feature type="domain" description="C2H2-type" evidence="11">
    <location>
        <begin position="541"/>
        <end position="568"/>
    </location>
</feature>
<name>A0AA40LED0_CNENI</name>
<dbReference type="FunFam" id="3.30.160.60:FF:002343">
    <property type="entry name" value="Zinc finger protein 33A"/>
    <property type="match status" value="2"/>
</dbReference>
<dbReference type="FunFam" id="3.30.160.60:FF:002196">
    <property type="entry name" value="zinc finger protein 850-like isoform X3"/>
    <property type="match status" value="1"/>
</dbReference>
<dbReference type="FunFam" id="3.30.160.60:FF:001498">
    <property type="entry name" value="Zinc finger protein 404"/>
    <property type="match status" value="1"/>
</dbReference>
<feature type="domain" description="C2H2-type" evidence="11">
    <location>
        <begin position="429"/>
        <end position="456"/>
    </location>
</feature>
<feature type="domain" description="C2H2-type" evidence="11">
    <location>
        <begin position="569"/>
        <end position="596"/>
    </location>
</feature>
<reference evidence="13" key="1">
    <citation type="submission" date="2023-06" db="EMBL/GenBank/DDBJ databases">
        <title>Reference genome for the Northern bat (Eptesicus nilssonii), a most northern bat species.</title>
        <authorList>
            <person name="Laine V.N."/>
            <person name="Pulliainen A.T."/>
            <person name="Lilley T.M."/>
        </authorList>
    </citation>
    <scope>NUCLEOTIDE SEQUENCE</scope>
    <source>
        <strain evidence="13">BLF_Eptnil</strain>
        <tissue evidence="13">Kidney</tissue>
    </source>
</reference>
<evidence type="ECO:0000313" key="14">
    <source>
        <dbReference type="Proteomes" id="UP001177744"/>
    </source>
</evidence>
<dbReference type="InterPro" id="IPR050636">
    <property type="entry name" value="C2H2-ZF_domain-containing"/>
</dbReference>
<accession>A0AA40LED0</accession>
<organism evidence="13 14">
    <name type="scientific">Cnephaeus nilssonii</name>
    <name type="common">Northern bat</name>
    <name type="synonym">Eptesicus nilssonii</name>
    <dbReference type="NCBI Taxonomy" id="3371016"/>
    <lineage>
        <taxon>Eukaryota</taxon>
        <taxon>Metazoa</taxon>
        <taxon>Chordata</taxon>
        <taxon>Craniata</taxon>
        <taxon>Vertebrata</taxon>
        <taxon>Euteleostomi</taxon>
        <taxon>Mammalia</taxon>
        <taxon>Eutheria</taxon>
        <taxon>Laurasiatheria</taxon>
        <taxon>Chiroptera</taxon>
        <taxon>Yangochiroptera</taxon>
        <taxon>Vespertilionidae</taxon>
        <taxon>Cnephaeus</taxon>
    </lineage>
</organism>
<dbReference type="FunFam" id="3.30.160.60:FF:000135">
    <property type="entry name" value="Zinc finger protein 358"/>
    <property type="match status" value="1"/>
</dbReference>
<dbReference type="InterPro" id="IPR013087">
    <property type="entry name" value="Znf_C2H2_type"/>
</dbReference>
<dbReference type="FunFam" id="3.30.160.60:FF:000098">
    <property type="entry name" value="Zinc finger protein 614"/>
    <property type="match status" value="1"/>
</dbReference>
<dbReference type="PANTHER" id="PTHR47772">
    <property type="entry name" value="ZINC FINGER PROTEIN 200"/>
    <property type="match status" value="1"/>
</dbReference>
<feature type="domain" description="C2H2-type" evidence="11">
    <location>
        <begin position="401"/>
        <end position="428"/>
    </location>
</feature>
<comment type="subcellular location">
    <subcellularLocation>
        <location evidence="1">Nucleus</location>
    </subcellularLocation>
</comment>
<feature type="domain" description="C2H2-type" evidence="11">
    <location>
        <begin position="513"/>
        <end position="540"/>
    </location>
</feature>
<evidence type="ECO:0000256" key="4">
    <source>
        <dbReference type="ARBA" id="ARBA00022737"/>
    </source>
</evidence>
<dbReference type="FunFam" id="3.30.160.60:FF:001270">
    <property type="entry name" value="zinc finger protein 583 isoform X1"/>
    <property type="match status" value="1"/>
</dbReference>
<evidence type="ECO:0000256" key="1">
    <source>
        <dbReference type="ARBA" id="ARBA00004123"/>
    </source>
</evidence>
<dbReference type="PANTHER" id="PTHR47772:SF15">
    <property type="entry name" value="REDUCED EXPRESSION 2-RELATED"/>
    <property type="match status" value="1"/>
</dbReference>
<comment type="similarity">
    <text evidence="2">Belongs to the krueppel C2H2-type zinc-finger protein family.</text>
</comment>
<keyword evidence="3" id="KW-0479">Metal-binding</keyword>
<evidence type="ECO:0000256" key="8">
    <source>
        <dbReference type="ARBA" id="ARBA00023163"/>
    </source>
</evidence>
<evidence type="ECO:0000256" key="9">
    <source>
        <dbReference type="ARBA" id="ARBA00023242"/>
    </source>
</evidence>
<dbReference type="SUPFAM" id="SSF57667">
    <property type="entry name" value="beta-beta-alpha zinc fingers"/>
    <property type="match status" value="6"/>
</dbReference>
<feature type="domain" description="C2H2-type" evidence="11">
    <location>
        <begin position="373"/>
        <end position="400"/>
    </location>
</feature>
<evidence type="ECO:0000313" key="13">
    <source>
        <dbReference type="EMBL" id="KAK1329610.1"/>
    </source>
</evidence>
<dbReference type="Pfam" id="PF00096">
    <property type="entry name" value="zf-C2H2"/>
    <property type="match status" value="10"/>
</dbReference>
<feature type="domain" description="C2H2-type" evidence="11">
    <location>
        <begin position="289"/>
        <end position="316"/>
    </location>
</feature>
<evidence type="ECO:0008006" key="15">
    <source>
        <dbReference type="Google" id="ProtNLM"/>
    </source>
</evidence>
<feature type="domain" description="C2H2-type" evidence="11">
    <location>
        <begin position="485"/>
        <end position="512"/>
    </location>
</feature>
<keyword evidence="6" id="KW-0862">Zinc</keyword>
<evidence type="ECO:0000256" key="5">
    <source>
        <dbReference type="ARBA" id="ARBA00022771"/>
    </source>
</evidence>
<evidence type="ECO:0000256" key="3">
    <source>
        <dbReference type="ARBA" id="ARBA00022723"/>
    </source>
</evidence>
<feature type="domain" description="KRAB" evidence="12">
    <location>
        <begin position="63"/>
        <end position="140"/>
    </location>
</feature>
<evidence type="ECO:0000259" key="12">
    <source>
        <dbReference type="PROSITE" id="PS50805"/>
    </source>
</evidence>
<sequence length="596" mass="67503">MRASPGPGLGQGPEQPEPWVLAVGAGPPQTFSSHRSLQVQSRSGGWAVGLMSGPHTIGASEDMDFEDVAIAFSQEEWGLLDEPQRLLYCEVMLEVFALVSSVGCWHKTDEEVCPEKRISIQGESQVRASKTAPATQRTHLCGRCVSVFKAILHLTESQAADFEQKAFFSDACVRDFCFSANPPHQQREASGEKPWKEAVDRASFETRCSFYSSWVPSTSGEVGKVFPTISELFQPQALLNTKEPHTGRGISQEFLTEKCHYDWGEGEKAASYNQEFVQHQAVCSGENIYKCNKCGKVFNHICNLNRHRRVHAGENPYEDSDCEKAFSQSSNLSQRKRIYTGEKPFVCSDCGKSFREKLTFVKHYRIHTGEKPYECTDCGKSFRQSSALTYHQRGHSRENSYECSDCGKLFHQRSCFTIHLRLHSGQKPYECTDCGKSFSQSCHLTQHQRVHTGEKPFGCSDCGKSFRQKFTLIQHHRVHTGEKPYECTDCGKSFRHGNSLTLHRRHHTGEKPYECSECGKSFRSSSHLLYHKRTHTGEKPYECSDCGKSFSQRSKLMDHHRCHTGENPFECSECGKCFRYKPSLVRHLRVHTGESP</sequence>
<keyword evidence="8" id="KW-0804">Transcription</keyword>
<gene>
    <name evidence="13" type="ORF">QTO34_009792</name>
</gene>
<keyword evidence="5 10" id="KW-0863">Zinc-finger</keyword>
<dbReference type="InterPro" id="IPR036236">
    <property type="entry name" value="Znf_C2H2_sf"/>
</dbReference>
<dbReference type="SUPFAM" id="SSF109640">
    <property type="entry name" value="KRAB domain (Kruppel-associated box)"/>
    <property type="match status" value="1"/>
</dbReference>
<evidence type="ECO:0000256" key="2">
    <source>
        <dbReference type="ARBA" id="ARBA00006991"/>
    </source>
</evidence>
<dbReference type="Proteomes" id="UP001177744">
    <property type="component" value="Unassembled WGS sequence"/>
</dbReference>
<comment type="caution">
    <text evidence="13">The sequence shown here is derived from an EMBL/GenBank/DDBJ whole genome shotgun (WGS) entry which is preliminary data.</text>
</comment>
<feature type="domain" description="C2H2-type" evidence="11">
    <location>
        <begin position="457"/>
        <end position="484"/>
    </location>
</feature>
<evidence type="ECO:0000259" key="11">
    <source>
        <dbReference type="PROSITE" id="PS50157"/>
    </source>
</evidence>
<feature type="domain" description="C2H2-type" evidence="11">
    <location>
        <begin position="317"/>
        <end position="344"/>
    </location>
</feature>
<dbReference type="EMBL" id="JAULJE010000021">
    <property type="protein sequence ID" value="KAK1329610.1"/>
    <property type="molecule type" value="Genomic_DNA"/>
</dbReference>
<dbReference type="GO" id="GO:0005634">
    <property type="term" value="C:nucleus"/>
    <property type="evidence" value="ECO:0007669"/>
    <property type="project" value="UniProtKB-SubCell"/>
</dbReference>
<dbReference type="Gene3D" id="3.30.160.60">
    <property type="entry name" value="Classic Zinc Finger"/>
    <property type="match status" value="11"/>
</dbReference>
<dbReference type="SMART" id="SM00355">
    <property type="entry name" value="ZnF_C2H2"/>
    <property type="match status" value="10"/>
</dbReference>
<evidence type="ECO:0000256" key="10">
    <source>
        <dbReference type="PROSITE-ProRule" id="PRU00042"/>
    </source>
</evidence>
<evidence type="ECO:0000256" key="7">
    <source>
        <dbReference type="ARBA" id="ARBA00023015"/>
    </source>
</evidence>
<dbReference type="CDD" id="cd07765">
    <property type="entry name" value="KRAB_A-box"/>
    <property type="match status" value="1"/>
</dbReference>
<dbReference type="FunFam" id="3.30.160.60:FF:000295">
    <property type="entry name" value="zinc finger protein 19"/>
    <property type="match status" value="2"/>
</dbReference>
<dbReference type="AlphaFoldDB" id="A0AA40LED0"/>
<dbReference type="Pfam" id="PF01352">
    <property type="entry name" value="KRAB"/>
    <property type="match status" value="1"/>
</dbReference>
<dbReference type="Gene3D" id="6.10.140.140">
    <property type="match status" value="1"/>
</dbReference>
<dbReference type="FunFam" id="3.30.160.60:FF:000012">
    <property type="entry name" value="RB-associated KRAB zinc finger protein-like"/>
    <property type="match status" value="1"/>
</dbReference>
<dbReference type="InterPro" id="IPR036051">
    <property type="entry name" value="KRAB_dom_sf"/>
</dbReference>
<dbReference type="GO" id="GO:0008270">
    <property type="term" value="F:zinc ion binding"/>
    <property type="evidence" value="ECO:0007669"/>
    <property type="project" value="UniProtKB-KW"/>
</dbReference>
<keyword evidence="9" id="KW-0539">Nucleus</keyword>
<protein>
    <recommendedName>
        <fullName evidence="15">Zinc finger protein 551</fullName>
    </recommendedName>
</protein>
<proteinExistence type="inferred from homology"/>
<dbReference type="PROSITE" id="PS50157">
    <property type="entry name" value="ZINC_FINGER_C2H2_2"/>
    <property type="match status" value="11"/>
</dbReference>
<keyword evidence="4" id="KW-0677">Repeat</keyword>
<feature type="domain" description="C2H2-type" evidence="11">
    <location>
        <begin position="345"/>
        <end position="372"/>
    </location>
</feature>
<dbReference type="SMART" id="SM00349">
    <property type="entry name" value="KRAB"/>
    <property type="match status" value="1"/>
</dbReference>
<dbReference type="PROSITE" id="PS50805">
    <property type="entry name" value="KRAB"/>
    <property type="match status" value="1"/>
</dbReference>
<keyword evidence="14" id="KW-1185">Reference proteome</keyword>
<dbReference type="GO" id="GO:0006355">
    <property type="term" value="P:regulation of DNA-templated transcription"/>
    <property type="evidence" value="ECO:0007669"/>
    <property type="project" value="InterPro"/>
</dbReference>
<dbReference type="PROSITE" id="PS00028">
    <property type="entry name" value="ZINC_FINGER_C2H2_1"/>
    <property type="match status" value="10"/>
</dbReference>
<evidence type="ECO:0000256" key="6">
    <source>
        <dbReference type="ARBA" id="ARBA00022833"/>
    </source>
</evidence>
<dbReference type="InterPro" id="IPR001909">
    <property type="entry name" value="KRAB"/>
</dbReference>
<keyword evidence="7" id="KW-0805">Transcription regulation</keyword>